<feature type="region of interest" description="Disordered" evidence="1">
    <location>
        <begin position="65"/>
        <end position="92"/>
    </location>
</feature>
<organism evidence="2 3">
    <name type="scientific">Aeromonas phage Ah1</name>
    <dbReference type="NCBI Taxonomy" id="2053701"/>
    <lineage>
        <taxon>Viruses</taxon>
        <taxon>Duplodnaviria</taxon>
        <taxon>Heunggongvirae</taxon>
        <taxon>Uroviricota</taxon>
        <taxon>Caudoviricetes</taxon>
        <taxon>Pantevenvirales</taxon>
        <taxon>Straboviridae</taxon>
        <taxon>Cinqassovirus</taxon>
        <taxon>Cinqassovirus ah1</taxon>
    </lineage>
</organism>
<dbReference type="EMBL" id="MG250483">
    <property type="protein sequence ID" value="AUE22683.1"/>
    <property type="molecule type" value="Genomic_DNA"/>
</dbReference>
<evidence type="ECO:0000313" key="2">
    <source>
        <dbReference type="EMBL" id="AUE22683.1"/>
    </source>
</evidence>
<protein>
    <submittedName>
        <fullName evidence="2">Uncharacterized protein</fullName>
    </submittedName>
</protein>
<proteinExistence type="predicted"/>
<name>A0A2H4YEU4_9CAUD</name>
<reference evidence="2 3" key="1">
    <citation type="submission" date="2017-10" db="EMBL/GenBank/DDBJ databases">
        <title>Antibacterial composition for extension of chilled fish shelf life and decreasing of risk of food-borne infections, bacteriophage strains for its preparation.</title>
        <authorList>
            <person name="Zulkarneev E.R."/>
            <person name="Aleshkin A.V."/>
            <person name="Rubalsky O.V."/>
            <person name="Kiseleva I.A."/>
            <person name="Rubalskii E.O."/>
            <person name="Lebedev S.N."/>
        </authorList>
    </citation>
    <scope>NUCLEOTIDE SEQUENCE [LARGE SCALE GENOMIC DNA]</scope>
</reference>
<sequence length="92" mass="10986">MEFLTEKKLRNLTTERLNALRKTVLKSRAAAQYHADQQDCSDADRERAHNLAEYYDLIKSIMEEREHIEKPAKDKSRPRRDGRNVKRSWDNE</sequence>
<accession>A0A2H4YEU4</accession>
<dbReference type="Proteomes" id="UP000240934">
    <property type="component" value="Segment"/>
</dbReference>
<evidence type="ECO:0000313" key="3">
    <source>
        <dbReference type="Proteomes" id="UP000240934"/>
    </source>
</evidence>
<keyword evidence="3" id="KW-1185">Reference proteome</keyword>
<evidence type="ECO:0000256" key="1">
    <source>
        <dbReference type="SAM" id="MobiDB-lite"/>
    </source>
</evidence>
<gene>
    <name evidence="2" type="ORF">Ah1_00142</name>
</gene>